<evidence type="ECO:0000313" key="2">
    <source>
        <dbReference type="EMBL" id="PPA70941.1"/>
    </source>
</evidence>
<evidence type="ECO:0000313" key="3">
    <source>
        <dbReference type="Proteomes" id="UP000239047"/>
    </source>
</evidence>
<dbReference type="InterPro" id="IPR001763">
    <property type="entry name" value="Rhodanese-like_dom"/>
</dbReference>
<dbReference type="OrthoDB" id="9800872at2"/>
<evidence type="ECO:0000259" key="1">
    <source>
        <dbReference type="PROSITE" id="PS50206"/>
    </source>
</evidence>
<dbReference type="Pfam" id="PF00581">
    <property type="entry name" value="Rhodanese"/>
    <property type="match status" value="1"/>
</dbReference>
<dbReference type="Proteomes" id="UP000239047">
    <property type="component" value="Unassembled WGS sequence"/>
</dbReference>
<reference evidence="2 3" key="1">
    <citation type="submission" date="2018-02" db="EMBL/GenBank/DDBJ databases">
        <title>Jeotgalibacillus proteolyticum sp. nov. a protease producing bacterium isolated from ocean sediments of Laizhou Bay.</title>
        <authorList>
            <person name="Li Y."/>
        </authorList>
    </citation>
    <scope>NUCLEOTIDE SEQUENCE [LARGE SCALE GENOMIC DNA]</scope>
    <source>
        <strain evidence="2 3">22-7</strain>
    </source>
</reference>
<protein>
    <submittedName>
        <fullName evidence="2">Rhodanese</fullName>
    </submittedName>
</protein>
<accession>A0A2S5GDF1</accession>
<gene>
    <name evidence="2" type="ORF">C4B60_09160</name>
</gene>
<dbReference type="RefSeq" id="WP_104057690.1">
    <property type="nucleotide sequence ID" value="NZ_PREZ01000003.1"/>
</dbReference>
<sequence length="126" mass="14181">MGTVMWIGATFLLLVFVVKKMIPVKGINHITADELQSYLIQRDKHFIDVRTPGEYKRGYIHGFKNIPLNDLSSHMDELDKNKEVLVMCQSGMRSMKGASSLKKHGFLNVTNVKGGMTAWKGKVEKG</sequence>
<dbReference type="PANTHER" id="PTHR43031:SF17">
    <property type="entry name" value="SULFURTRANSFERASE YTWF-RELATED"/>
    <property type="match status" value="1"/>
</dbReference>
<dbReference type="PANTHER" id="PTHR43031">
    <property type="entry name" value="FAD-DEPENDENT OXIDOREDUCTASE"/>
    <property type="match status" value="1"/>
</dbReference>
<dbReference type="CDD" id="cd00158">
    <property type="entry name" value="RHOD"/>
    <property type="match status" value="1"/>
</dbReference>
<dbReference type="SMART" id="SM00450">
    <property type="entry name" value="RHOD"/>
    <property type="match status" value="1"/>
</dbReference>
<keyword evidence="3" id="KW-1185">Reference proteome</keyword>
<dbReference type="Gene3D" id="3.40.250.10">
    <property type="entry name" value="Rhodanese-like domain"/>
    <property type="match status" value="1"/>
</dbReference>
<dbReference type="SUPFAM" id="SSF52821">
    <property type="entry name" value="Rhodanese/Cell cycle control phosphatase"/>
    <property type="match status" value="1"/>
</dbReference>
<dbReference type="AlphaFoldDB" id="A0A2S5GDF1"/>
<feature type="domain" description="Rhodanese" evidence="1">
    <location>
        <begin position="40"/>
        <end position="124"/>
    </location>
</feature>
<name>A0A2S5GDF1_9BACL</name>
<organism evidence="2 3">
    <name type="scientific">Jeotgalibacillus proteolyticus</name>
    <dbReference type="NCBI Taxonomy" id="2082395"/>
    <lineage>
        <taxon>Bacteria</taxon>
        <taxon>Bacillati</taxon>
        <taxon>Bacillota</taxon>
        <taxon>Bacilli</taxon>
        <taxon>Bacillales</taxon>
        <taxon>Caryophanaceae</taxon>
        <taxon>Jeotgalibacillus</taxon>
    </lineage>
</organism>
<comment type="caution">
    <text evidence="2">The sequence shown here is derived from an EMBL/GenBank/DDBJ whole genome shotgun (WGS) entry which is preliminary data.</text>
</comment>
<dbReference type="PROSITE" id="PS50206">
    <property type="entry name" value="RHODANESE_3"/>
    <property type="match status" value="1"/>
</dbReference>
<dbReference type="InterPro" id="IPR050229">
    <property type="entry name" value="GlpE_sulfurtransferase"/>
</dbReference>
<dbReference type="EMBL" id="PREZ01000003">
    <property type="protein sequence ID" value="PPA70941.1"/>
    <property type="molecule type" value="Genomic_DNA"/>
</dbReference>
<dbReference type="InterPro" id="IPR036873">
    <property type="entry name" value="Rhodanese-like_dom_sf"/>
</dbReference>
<proteinExistence type="predicted"/>